<comment type="caution">
    <text evidence="1">The sequence shown here is derived from an EMBL/GenBank/DDBJ whole genome shotgun (WGS) entry which is preliminary data.</text>
</comment>
<organism evidence="1 2">
    <name type="scientific">Devosia aurantiaca</name>
    <dbReference type="NCBI Taxonomy" id="2714858"/>
    <lineage>
        <taxon>Bacteria</taxon>
        <taxon>Pseudomonadati</taxon>
        <taxon>Pseudomonadota</taxon>
        <taxon>Alphaproteobacteria</taxon>
        <taxon>Hyphomicrobiales</taxon>
        <taxon>Devosiaceae</taxon>
        <taxon>Devosia</taxon>
    </lineage>
</organism>
<accession>A0A6M1SUR3</accession>
<reference evidence="1 2" key="2">
    <citation type="submission" date="2020-03" db="EMBL/GenBank/DDBJ databases">
        <title>Devosia chinhatensis sp. nov., isolated from a hexachlorocyclohexane (HCH) dump site in India.</title>
        <authorList>
            <person name="Kumar M."/>
            <person name="Lal R."/>
        </authorList>
    </citation>
    <scope>NUCLEOTIDE SEQUENCE [LARGE SCALE GENOMIC DNA]</scope>
    <source>
        <strain evidence="1 2">H239</strain>
    </source>
</reference>
<keyword evidence="2" id="KW-1185">Reference proteome</keyword>
<name>A0A6M1SUR3_9HYPH</name>
<gene>
    <name evidence="1" type="ORF">G5575_11035</name>
</gene>
<reference evidence="1 2" key="1">
    <citation type="submission" date="2020-02" db="EMBL/GenBank/DDBJ databases">
        <authorList>
            <person name="Khan S.A."/>
            <person name="Jeon C.O."/>
            <person name="Chun B.H."/>
        </authorList>
    </citation>
    <scope>NUCLEOTIDE SEQUENCE [LARGE SCALE GENOMIC DNA]</scope>
    <source>
        <strain evidence="1 2">H239</strain>
    </source>
</reference>
<dbReference type="AlphaFoldDB" id="A0A6M1SUR3"/>
<dbReference type="EMBL" id="JAALFG010000002">
    <property type="protein sequence ID" value="NGP18123.1"/>
    <property type="molecule type" value="Genomic_DNA"/>
</dbReference>
<protein>
    <submittedName>
        <fullName evidence="1">Uncharacterized protein</fullName>
    </submittedName>
</protein>
<proteinExistence type="predicted"/>
<sequence length="71" mass="7744">MVFFFGILDPGKQHGQRAEEAPAKVAFFGGLPDLAQGAVPMTRLEQEACYLNGKAPEPEERQDVLVGSNRI</sequence>
<evidence type="ECO:0000313" key="2">
    <source>
        <dbReference type="Proteomes" id="UP000474802"/>
    </source>
</evidence>
<dbReference type="RefSeq" id="WP_164534355.1">
    <property type="nucleotide sequence ID" value="NZ_JAALFG010000002.1"/>
</dbReference>
<evidence type="ECO:0000313" key="1">
    <source>
        <dbReference type="EMBL" id="NGP18123.1"/>
    </source>
</evidence>
<dbReference type="Proteomes" id="UP000474802">
    <property type="component" value="Unassembled WGS sequence"/>
</dbReference>